<reference evidence="2 3" key="1">
    <citation type="submission" date="2016-06" db="EMBL/GenBank/DDBJ databases">
        <authorList>
            <person name="Kjaerup R.B."/>
            <person name="Dalgaard T.S."/>
            <person name="Juul-Madsen H.R."/>
        </authorList>
    </citation>
    <scope>NUCLEOTIDE SEQUENCE [LARGE SCALE GENOMIC DNA]</scope>
</reference>
<dbReference type="Pfam" id="PF26639">
    <property type="entry name" value="Het-6_barrel"/>
    <property type="match status" value="1"/>
</dbReference>
<proteinExistence type="predicted"/>
<name>A0A1X7RI13_ZYMT9</name>
<evidence type="ECO:0000313" key="2">
    <source>
        <dbReference type="EMBL" id="SMQ47068.1"/>
    </source>
</evidence>
<dbReference type="STRING" id="1276538.A0A1X7RI13"/>
<dbReference type="AlphaFoldDB" id="A0A1X7RI13"/>
<dbReference type="InterPro" id="IPR052895">
    <property type="entry name" value="HetReg/Transcr_Mod"/>
</dbReference>
<dbReference type="InterPro" id="IPR010730">
    <property type="entry name" value="HET"/>
</dbReference>
<feature type="domain" description="Heterokaryon incompatibility" evidence="1">
    <location>
        <begin position="89"/>
        <end position="223"/>
    </location>
</feature>
<sequence length="641" mass="72076">MDATQLSPSRFKIPASFWDVRFVIDDTQLAPSRFNPPAPVFLPSQLYPEPLEAEKHELRLLTLLPGAFHEPIRCTLAKICLKDTERPLYEALSYVWGDPKITKYVMVHGALFHVTINLESALRHLRDKNDPRTLWIDAICINQNVTDGREDKERHGQVRMMGQVYTSATRVIIWLGTGDKTVVHAIKSLQAIVASEAETIPTGGVLDKVTCLDWFHRVWTKQEMALAVDDPILIYGQCMIPWSLLLSASRVVLNETPNAHSALPERTIESAVGISTALYGARLVLTLSELSRRQRSKNACTLRMAIWCGKFCRATNPRDMIYGVFGMWRAERWTPHFPIDYRLPVHVVFMQAMAYLINVDREITVFQTERLVGPSPAAPELAQTSSWAIDFTAQPQDFENLEITCPGRFSPPYGFSPSGLVGPNHHCFTVLADLQTLKVKVVPVDVIDKVVKFGDDWRDCVNNLTVLEYLAREAERLPLGSGDLPQKLTGLRSSQPLWRVLIEDSVGFVRKENLYGRIRAAPPKFEAMYNAMIKLCRQGRIFEAWEESSEYAHCLKERCGNKAFFTTRCGFIGTSAGGVQIGDEVSVWLGLQCPMVTRPGNDGSGTCRLVNGAYVGGIMKGEMVDELYLEGLIKEKYLLVR</sequence>
<dbReference type="PANTHER" id="PTHR24148">
    <property type="entry name" value="ANKYRIN REPEAT DOMAIN-CONTAINING PROTEIN 39 HOMOLOG-RELATED"/>
    <property type="match status" value="1"/>
</dbReference>
<evidence type="ECO:0000259" key="1">
    <source>
        <dbReference type="Pfam" id="PF06985"/>
    </source>
</evidence>
<dbReference type="Proteomes" id="UP000215127">
    <property type="component" value="Chromosome 2"/>
</dbReference>
<protein>
    <recommendedName>
        <fullName evidence="1">Heterokaryon incompatibility domain-containing protein</fullName>
    </recommendedName>
</protein>
<dbReference type="Pfam" id="PF06985">
    <property type="entry name" value="HET"/>
    <property type="match status" value="1"/>
</dbReference>
<organism evidence="2 3">
    <name type="scientific">Zymoseptoria tritici (strain ST99CH_3D7)</name>
    <dbReference type="NCBI Taxonomy" id="1276538"/>
    <lineage>
        <taxon>Eukaryota</taxon>
        <taxon>Fungi</taxon>
        <taxon>Dikarya</taxon>
        <taxon>Ascomycota</taxon>
        <taxon>Pezizomycotina</taxon>
        <taxon>Dothideomycetes</taxon>
        <taxon>Dothideomycetidae</taxon>
        <taxon>Mycosphaerellales</taxon>
        <taxon>Mycosphaerellaceae</taxon>
        <taxon>Zymoseptoria</taxon>
    </lineage>
</organism>
<keyword evidence="3" id="KW-1185">Reference proteome</keyword>
<gene>
    <name evidence="2" type="ORF">ZT3D7_G2215</name>
</gene>
<evidence type="ECO:0000313" key="3">
    <source>
        <dbReference type="Proteomes" id="UP000215127"/>
    </source>
</evidence>
<dbReference type="PANTHER" id="PTHR24148:SF82">
    <property type="entry name" value="HETEROKARYON INCOMPATIBILITY DOMAIN-CONTAINING PROTEIN"/>
    <property type="match status" value="1"/>
</dbReference>
<dbReference type="EMBL" id="LT853693">
    <property type="protein sequence ID" value="SMQ47068.1"/>
    <property type="molecule type" value="Genomic_DNA"/>
</dbReference>
<accession>A0A1X7RI13</accession>